<keyword evidence="3" id="KW-1185">Reference proteome</keyword>
<accession>A0A916T9J1</accession>
<feature type="compositionally biased region" description="Basic and acidic residues" evidence="1">
    <location>
        <begin position="25"/>
        <end position="47"/>
    </location>
</feature>
<dbReference type="Proteomes" id="UP000621454">
    <property type="component" value="Unassembled WGS sequence"/>
</dbReference>
<feature type="compositionally biased region" description="Acidic residues" evidence="1">
    <location>
        <begin position="48"/>
        <end position="63"/>
    </location>
</feature>
<dbReference type="EMBL" id="BMGC01000016">
    <property type="protein sequence ID" value="GGB35061.1"/>
    <property type="molecule type" value="Genomic_DNA"/>
</dbReference>
<evidence type="ECO:0000256" key="1">
    <source>
        <dbReference type="SAM" id="MobiDB-lite"/>
    </source>
</evidence>
<evidence type="ECO:0000313" key="2">
    <source>
        <dbReference type="EMBL" id="GGB35061.1"/>
    </source>
</evidence>
<dbReference type="RefSeq" id="WP_188586812.1">
    <property type="nucleotide sequence ID" value="NZ_BMGC01000016.1"/>
</dbReference>
<reference evidence="2" key="2">
    <citation type="submission" date="2020-09" db="EMBL/GenBank/DDBJ databases">
        <authorList>
            <person name="Sun Q."/>
            <person name="Zhou Y."/>
        </authorList>
    </citation>
    <scope>NUCLEOTIDE SEQUENCE</scope>
    <source>
        <strain evidence="2">CGMCC 1.12827</strain>
    </source>
</reference>
<organism evidence="2 3">
    <name type="scientific">Gordonia jinhuaensis</name>
    <dbReference type="NCBI Taxonomy" id="1517702"/>
    <lineage>
        <taxon>Bacteria</taxon>
        <taxon>Bacillati</taxon>
        <taxon>Actinomycetota</taxon>
        <taxon>Actinomycetes</taxon>
        <taxon>Mycobacteriales</taxon>
        <taxon>Gordoniaceae</taxon>
        <taxon>Gordonia</taxon>
    </lineage>
</organism>
<sequence length="118" mass="12492">MTEPIDPDQGSSPGPSPFAFDGDPEVGRTPELRRQEAVYDGWRHELAEPDADPDPAADGDFDEGAPSGPSPFAYDDAAAIGETPRIKEEREAYDAAQRAPRNHRNQAVGGSSGTVDGA</sequence>
<proteinExistence type="predicted"/>
<comment type="caution">
    <text evidence="2">The sequence shown here is derived from an EMBL/GenBank/DDBJ whole genome shotgun (WGS) entry which is preliminary data.</text>
</comment>
<feature type="compositionally biased region" description="Basic and acidic residues" evidence="1">
    <location>
        <begin position="84"/>
        <end position="93"/>
    </location>
</feature>
<dbReference type="AlphaFoldDB" id="A0A916T9J1"/>
<feature type="region of interest" description="Disordered" evidence="1">
    <location>
        <begin position="1"/>
        <end position="118"/>
    </location>
</feature>
<gene>
    <name evidence="2" type="ORF">GCM10011489_23860</name>
</gene>
<evidence type="ECO:0000313" key="3">
    <source>
        <dbReference type="Proteomes" id="UP000621454"/>
    </source>
</evidence>
<name>A0A916T9J1_9ACTN</name>
<protein>
    <submittedName>
        <fullName evidence="2">Uncharacterized protein</fullName>
    </submittedName>
</protein>
<reference evidence="2" key="1">
    <citation type="journal article" date="2014" name="Int. J. Syst. Evol. Microbiol.">
        <title>Complete genome sequence of Corynebacterium casei LMG S-19264T (=DSM 44701T), isolated from a smear-ripened cheese.</title>
        <authorList>
            <consortium name="US DOE Joint Genome Institute (JGI-PGF)"/>
            <person name="Walter F."/>
            <person name="Albersmeier A."/>
            <person name="Kalinowski J."/>
            <person name="Ruckert C."/>
        </authorList>
    </citation>
    <scope>NUCLEOTIDE SEQUENCE</scope>
    <source>
        <strain evidence="2">CGMCC 1.12827</strain>
    </source>
</reference>